<dbReference type="Proteomes" id="UP001501710">
    <property type="component" value="Unassembled WGS sequence"/>
</dbReference>
<accession>A0ABP8CAQ2</accession>
<comment type="caution">
    <text evidence="1">The sequence shown here is derived from an EMBL/GenBank/DDBJ whole genome shotgun (WGS) entry which is preliminary data.</text>
</comment>
<sequence length="149" mass="16422">MTITDEQIATLRAQLQGRGDEHKRLLSRLNKVESNQYASLVTAAFFEAIRRRFSTGGEVAGDKEIIDFVTTVRLRLDDPELLDPNVAETLIGMALGKLPPDARKDISAEVSHGSKILLLAGLISDAQLSTHELDAFLARAREMTDEVFS</sequence>
<dbReference type="RefSeq" id="WP_344900088.1">
    <property type="nucleotide sequence ID" value="NZ_BAABAS010000015.1"/>
</dbReference>
<keyword evidence="2" id="KW-1185">Reference proteome</keyword>
<organism evidence="1 2">
    <name type="scientific">Actinomadura meridiana</name>
    <dbReference type="NCBI Taxonomy" id="559626"/>
    <lineage>
        <taxon>Bacteria</taxon>
        <taxon>Bacillati</taxon>
        <taxon>Actinomycetota</taxon>
        <taxon>Actinomycetes</taxon>
        <taxon>Streptosporangiales</taxon>
        <taxon>Thermomonosporaceae</taxon>
        <taxon>Actinomadura</taxon>
    </lineage>
</organism>
<protein>
    <submittedName>
        <fullName evidence="1">Uncharacterized protein</fullName>
    </submittedName>
</protein>
<evidence type="ECO:0000313" key="1">
    <source>
        <dbReference type="EMBL" id="GAA4236671.1"/>
    </source>
</evidence>
<dbReference type="EMBL" id="BAABAS010000015">
    <property type="protein sequence ID" value="GAA4236671.1"/>
    <property type="molecule type" value="Genomic_DNA"/>
</dbReference>
<reference evidence="2" key="1">
    <citation type="journal article" date="2019" name="Int. J. Syst. Evol. Microbiol.">
        <title>The Global Catalogue of Microorganisms (GCM) 10K type strain sequencing project: providing services to taxonomists for standard genome sequencing and annotation.</title>
        <authorList>
            <consortium name="The Broad Institute Genomics Platform"/>
            <consortium name="The Broad Institute Genome Sequencing Center for Infectious Disease"/>
            <person name="Wu L."/>
            <person name="Ma J."/>
        </authorList>
    </citation>
    <scope>NUCLEOTIDE SEQUENCE [LARGE SCALE GENOMIC DNA]</scope>
    <source>
        <strain evidence="2">JCM 17440</strain>
    </source>
</reference>
<proteinExistence type="predicted"/>
<name>A0ABP8CAQ2_9ACTN</name>
<evidence type="ECO:0000313" key="2">
    <source>
        <dbReference type="Proteomes" id="UP001501710"/>
    </source>
</evidence>
<gene>
    <name evidence="1" type="ORF">GCM10022254_46910</name>
</gene>